<accession>T1FZ48</accession>
<protein>
    <recommendedName>
        <fullName evidence="1">inositol-polyphosphate 5-phosphatase</fullName>
        <ecNumber evidence="1">3.1.3.56</ecNumber>
    </recommendedName>
</protein>
<keyword evidence="2" id="KW-0378">Hydrolase</keyword>
<dbReference type="EMBL" id="AMQM01001349">
    <property type="status" value="NOT_ANNOTATED_CDS"/>
    <property type="molecule type" value="Genomic_DNA"/>
</dbReference>
<keyword evidence="7" id="KW-1185">Reference proteome</keyword>
<name>T1FZ48_HELRO</name>
<dbReference type="Proteomes" id="UP000015101">
    <property type="component" value="Unassembled WGS sequence"/>
</dbReference>
<dbReference type="SUPFAM" id="SSF56219">
    <property type="entry name" value="DNase I-like"/>
    <property type="match status" value="1"/>
</dbReference>
<dbReference type="OMA" id="NSEAMEY"/>
<dbReference type="STRING" id="6412.T1FZ48"/>
<dbReference type="AlphaFoldDB" id="T1FZ48"/>
<dbReference type="InterPro" id="IPR000300">
    <property type="entry name" value="IPPc"/>
</dbReference>
<evidence type="ECO:0000313" key="7">
    <source>
        <dbReference type="Proteomes" id="UP000015101"/>
    </source>
</evidence>
<reference evidence="5 7" key="2">
    <citation type="journal article" date="2013" name="Nature">
        <title>Insights into bilaterian evolution from three spiralian genomes.</title>
        <authorList>
            <person name="Simakov O."/>
            <person name="Marletaz F."/>
            <person name="Cho S.J."/>
            <person name="Edsinger-Gonzales E."/>
            <person name="Havlak P."/>
            <person name="Hellsten U."/>
            <person name="Kuo D.H."/>
            <person name="Larsson T."/>
            <person name="Lv J."/>
            <person name="Arendt D."/>
            <person name="Savage R."/>
            <person name="Osoegawa K."/>
            <person name="de Jong P."/>
            <person name="Grimwood J."/>
            <person name="Chapman J.A."/>
            <person name="Shapiro H."/>
            <person name="Aerts A."/>
            <person name="Otillar R.P."/>
            <person name="Terry A.Y."/>
            <person name="Boore J.L."/>
            <person name="Grigoriev I.V."/>
            <person name="Lindberg D.R."/>
            <person name="Seaver E.C."/>
            <person name="Weisblat D.A."/>
            <person name="Putnam N.H."/>
            <person name="Rokhsar D.S."/>
        </authorList>
    </citation>
    <scope>NUCLEOTIDE SEQUENCE</scope>
</reference>
<dbReference type="EC" id="3.1.3.56" evidence="1"/>
<dbReference type="EnsemblMetazoa" id="HelroT67767">
    <property type="protein sequence ID" value="HelroP67767"/>
    <property type="gene ID" value="HelroG67767"/>
</dbReference>
<proteinExistence type="inferred from homology"/>
<evidence type="ECO:0000256" key="1">
    <source>
        <dbReference type="ARBA" id="ARBA00012997"/>
    </source>
</evidence>
<dbReference type="CTD" id="20214096"/>
<gene>
    <name evidence="6" type="primary">20214096</name>
    <name evidence="5" type="ORF">HELRODRAFT_67767</name>
</gene>
<dbReference type="Gene3D" id="3.60.10.10">
    <property type="entry name" value="Endonuclease/exonuclease/phosphatase"/>
    <property type="match status" value="1"/>
</dbReference>
<dbReference type="RefSeq" id="XP_009025131.1">
    <property type="nucleotide sequence ID" value="XM_009026883.1"/>
</dbReference>
<dbReference type="HOGENOM" id="CLU_057709_1_0_1"/>
<dbReference type="EMBL" id="KB097495">
    <property type="protein sequence ID" value="ESN96187.1"/>
    <property type="molecule type" value="Genomic_DNA"/>
</dbReference>
<evidence type="ECO:0000313" key="5">
    <source>
        <dbReference type="EMBL" id="ESN96187.1"/>
    </source>
</evidence>
<dbReference type="InterPro" id="IPR039737">
    <property type="entry name" value="INPP5A"/>
</dbReference>
<dbReference type="eggNOG" id="KOG1976">
    <property type="taxonomic scope" value="Eukaryota"/>
</dbReference>
<evidence type="ECO:0000256" key="2">
    <source>
        <dbReference type="ARBA" id="ARBA00022801"/>
    </source>
</evidence>
<evidence type="ECO:0000259" key="4">
    <source>
        <dbReference type="SMART" id="SM00128"/>
    </source>
</evidence>
<dbReference type="PANTHER" id="PTHR12997">
    <property type="entry name" value="TYPE I INOSITOL-1,4,5-TRISPHOSPHATE 5-PHOSPHATASE"/>
    <property type="match status" value="1"/>
</dbReference>
<evidence type="ECO:0000256" key="3">
    <source>
        <dbReference type="ARBA" id="ARBA00023599"/>
    </source>
</evidence>
<reference evidence="6" key="3">
    <citation type="submission" date="2015-06" db="UniProtKB">
        <authorList>
            <consortium name="EnsemblMetazoa"/>
        </authorList>
    </citation>
    <scope>IDENTIFICATION</scope>
</reference>
<dbReference type="InterPro" id="IPR036691">
    <property type="entry name" value="Endo/exonu/phosph_ase_sf"/>
</dbReference>
<dbReference type="PANTHER" id="PTHR12997:SF2">
    <property type="entry name" value="INOSITOL POLYPHOSPHATE-5-PHOSPHATASE A"/>
    <property type="match status" value="1"/>
</dbReference>
<evidence type="ECO:0000313" key="6">
    <source>
        <dbReference type="EnsemblMetazoa" id="HelroP67767"/>
    </source>
</evidence>
<dbReference type="GO" id="GO:0004445">
    <property type="term" value="F:inositol-polyphosphate 5-phosphatase activity"/>
    <property type="evidence" value="ECO:0000318"/>
    <property type="project" value="GO_Central"/>
</dbReference>
<dbReference type="GO" id="GO:0046856">
    <property type="term" value="P:phosphatidylinositol dephosphorylation"/>
    <property type="evidence" value="ECO:0007669"/>
    <property type="project" value="InterPro"/>
</dbReference>
<dbReference type="InParanoid" id="T1FZ48"/>
<dbReference type="SMART" id="SM00128">
    <property type="entry name" value="IPPc"/>
    <property type="match status" value="1"/>
</dbReference>
<dbReference type="KEGG" id="hro:HELRODRAFT_67767"/>
<sequence>PDFIGLHCQEVGGKNYEDTMKHVDKFTRMLLQNEHMSQYKRAYVFLDEDFTAVEKFTALGSLYFIHNSVKDVGIYNFAERTFVPAEGKEVFTGNIEHVPIKEKSKFPKDFFPDGVWSRKGFIRTRWRLYNTVFDLVNLHLFHDASNIVAMEKSPSLYSLHREQALLHTIKRFEDDDHTKVPYFIFGDYNFRLDTHKLIKLKQFDTEPDACKLKLYEYNVTFQPSSPFSEDADECKSYMKTRCPGWCDRIMMSHSCRNIILNVETEVEYAMIGKDVCMGDHKV</sequence>
<organism evidence="6 7">
    <name type="scientific">Helobdella robusta</name>
    <name type="common">Californian leech</name>
    <dbReference type="NCBI Taxonomy" id="6412"/>
    <lineage>
        <taxon>Eukaryota</taxon>
        <taxon>Metazoa</taxon>
        <taxon>Spiralia</taxon>
        <taxon>Lophotrochozoa</taxon>
        <taxon>Annelida</taxon>
        <taxon>Clitellata</taxon>
        <taxon>Hirudinea</taxon>
        <taxon>Rhynchobdellida</taxon>
        <taxon>Glossiphoniidae</taxon>
        <taxon>Helobdella</taxon>
    </lineage>
</organism>
<feature type="domain" description="Inositol polyphosphate-related phosphatase" evidence="4">
    <location>
        <begin position="1"/>
        <end position="282"/>
    </location>
</feature>
<comment type="similarity">
    <text evidence="3">Belongs to the inositol 1,4,5-trisphosphate 5-phosphatase type I family.</text>
</comment>
<reference evidence="7" key="1">
    <citation type="submission" date="2012-12" db="EMBL/GenBank/DDBJ databases">
        <authorList>
            <person name="Hellsten U."/>
            <person name="Grimwood J."/>
            <person name="Chapman J.A."/>
            <person name="Shapiro H."/>
            <person name="Aerts A."/>
            <person name="Otillar R.P."/>
            <person name="Terry A.Y."/>
            <person name="Boore J.L."/>
            <person name="Simakov O."/>
            <person name="Marletaz F."/>
            <person name="Cho S.-J."/>
            <person name="Edsinger-Gonzales E."/>
            <person name="Havlak P."/>
            <person name="Kuo D.-H."/>
            <person name="Larsson T."/>
            <person name="Lv J."/>
            <person name="Arendt D."/>
            <person name="Savage R."/>
            <person name="Osoegawa K."/>
            <person name="de Jong P."/>
            <person name="Lindberg D.R."/>
            <person name="Seaver E.C."/>
            <person name="Weisblat D.A."/>
            <person name="Putnam N.H."/>
            <person name="Grigoriev I.V."/>
            <person name="Rokhsar D.S."/>
        </authorList>
    </citation>
    <scope>NUCLEOTIDE SEQUENCE</scope>
</reference>
<dbReference type="GeneID" id="20214096"/>
<dbReference type="OrthoDB" id="5780965at2759"/>
<dbReference type="Pfam" id="PF22669">
    <property type="entry name" value="Exo_endo_phos2"/>
    <property type="match status" value="1"/>
</dbReference>